<organism evidence="2 4">
    <name type="scientific">Escherichia coli</name>
    <dbReference type="NCBI Taxonomy" id="562"/>
    <lineage>
        <taxon>Bacteria</taxon>
        <taxon>Pseudomonadati</taxon>
        <taxon>Pseudomonadota</taxon>
        <taxon>Gammaproteobacteria</taxon>
        <taxon>Enterobacterales</taxon>
        <taxon>Enterobacteriaceae</taxon>
        <taxon>Escherichia</taxon>
    </lineage>
</organism>
<dbReference type="AlphaFoldDB" id="A0A069FQK9"/>
<comment type="caution">
    <text evidence="2">The sequence shown here is derived from an EMBL/GenBank/DDBJ whole genome shotgun (WGS) entry which is preliminary data.</text>
</comment>
<evidence type="ECO:0000313" key="3">
    <source>
        <dbReference type="Proteomes" id="UP000531463"/>
    </source>
</evidence>
<accession>A0A069FQK9</accession>
<protein>
    <submittedName>
        <fullName evidence="2">Uncharacterized protein</fullName>
    </submittedName>
</protein>
<dbReference type="EMBL" id="AASWKH010000016">
    <property type="protein sequence ID" value="EFH6096288.1"/>
    <property type="molecule type" value="Genomic_DNA"/>
</dbReference>
<proteinExistence type="predicted"/>
<evidence type="ECO:0000313" key="1">
    <source>
        <dbReference type="EMBL" id="EFH6096288.1"/>
    </source>
</evidence>
<evidence type="ECO:0000313" key="4">
    <source>
        <dbReference type="Proteomes" id="UP000587626"/>
    </source>
</evidence>
<dbReference type="RefSeq" id="WP_001375313.1">
    <property type="nucleotide sequence ID" value="NZ_AP027217.1"/>
</dbReference>
<dbReference type="EMBL" id="AATLXB010000117">
    <property type="protein sequence ID" value="EFM7863668.1"/>
    <property type="molecule type" value="Genomic_DNA"/>
</dbReference>
<reference evidence="1 3" key="2">
    <citation type="submission" date="2019-12" db="EMBL/GenBank/DDBJ databases">
        <authorList>
            <consortium name="NARMS: The National Antimicrobial Resistance Monitoring System"/>
        </authorList>
    </citation>
    <scope>NUCLEOTIDE SEQUENCE [LARGE SCALE GENOMIC DNA]</scope>
    <source>
        <strain evidence="1 3">CVM N19EC0510</strain>
    </source>
</reference>
<dbReference type="InterPro" id="IPR016513">
    <property type="entry name" value="UCP007319"/>
</dbReference>
<sequence>MTTRITFNMTSDETLRIVDEYCHTHKLSRSKVIDALLSATAPVLNDINCYYQLAGKLQSRLLNGVYQRDLPHKRNVVSAEKYCLEIWENKLFTKRILEFDSSNGVLYALKHKRHYRRDKMIGRVESRRIKDICEYQMQLSGEKAKYACFIYIERTIYNHDNPSGETPVKAAVGNAVILLAKDVIYDEYFFDLRQSFFVSVKDLMASGAKGIPETQKYPDVYCWIPLFSINSGVVITPVYKIDPRKPVTVKKPDQITVVCNYRE</sequence>
<dbReference type="Proteomes" id="UP000587626">
    <property type="component" value="Unassembled WGS sequence"/>
</dbReference>
<gene>
    <name evidence="2" type="ORF">B6R15_005046</name>
    <name evidence="1" type="ORF">GAI89_16790</name>
</gene>
<name>A0A069FQK9_ECOLX</name>
<dbReference type="eggNOG" id="ENOG5032RWR">
    <property type="taxonomic scope" value="Bacteria"/>
</dbReference>
<reference evidence="2 4" key="1">
    <citation type="submission" date="2018-08" db="EMBL/GenBank/DDBJ databases">
        <authorList>
            <consortium name="GenomeTrakr network: Whole genome sequencing for foodborne pathogen traceback"/>
        </authorList>
    </citation>
    <scope>NUCLEOTIDE SEQUENCE [LARGE SCALE GENOMIC DNA]</scope>
    <source>
        <strain evidence="2 4">NC_STEC194</strain>
    </source>
</reference>
<dbReference type="PIRSF" id="PIRSF007319">
    <property type="entry name" value="UCP007319"/>
    <property type="match status" value="1"/>
</dbReference>
<evidence type="ECO:0000313" key="2">
    <source>
        <dbReference type="EMBL" id="EFM7863668.1"/>
    </source>
</evidence>
<dbReference type="Proteomes" id="UP000531463">
    <property type="component" value="Unassembled WGS sequence"/>
</dbReference>